<dbReference type="InterPro" id="IPR035979">
    <property type="entry name" value="RBD_domain_sf"/>
</dbReference>
<name>A0AAU9LID3_9ASTR</name>
<dbReference type="PROSITE" id="PS50102">
    <property type="entry name" value="RRM"/>
    <property type="match status" value="1"/>
</dbReference>
<dbReference type="AlphaFoldDB" id="A0AAU9LID3"/>
<accession>A0AAU9LID3</accession>
<dbReference type="SMART" id="SM00360">
    <property type="entry name" value="RRM"/>
    <property type="match status" value="1"/>
</dbReference>
<proteinExistence type="predicted"/>
<evidence type="ECO:0000313" key="4">
    <source>
        <dbReference type="EMBL" id="CAH1413206.1"/>
    </source>
</evidence>
<dbReference type="Proteomes" id="UP001157418">
    <property type="component" value="Unassembled WGS sequence"/>
</dbReference>
<dbReference type="Gene3D" id="3.30.70.330">
    <property type="match status" value="1"/>
</dbReference>
<evidence type="ECO:0000313" key="5">
    <source>
        <dbReference type="Proteomes" id="UP001157418"/>
    </source>
</evidence>
<keyword evidence="5" id="KW-1185">Reference proteome</keyword>
<comment type="caution">
    <text evidence="4">The sequence shown here is derived from an EMBL/GenBank/DDBJ whole genome shotgun (WGS) entry which is preliminary data.</text>
</comment>
<keyword evidence="1 2" id="KW-0694">RNA-binding</keyword>
<sequence>MCISHPNTPPGIFTCGERKKVATKPPVVRFVVTVNPNYLKVITDRDSGRSLGFGFVSYTSAYAANSALQDMDGTELDGRRIRVSVALEWPRPSFYGGYGGPGGNGYGASGGGTYGGAGAMQSIVAL</sequence>
<evidence type="ECO:0000256" key="1">
    <source>
        <dbReference type="ARBA" id="ARBA00022884"/>
    </source>
</evidence>
<evidence type="ECO:0000256" key="2">
    <source>
        <dbReference type="PROSITE-ProRule" id="PRU00176"/>
    </source>
</evidence>
<gene>
    <name evidence="4" type="ORF">LVIROSA_LOCUS1176</name>
</gene>
<dbReference type="InterPro" id="IPR052462">
    <property type="entry name" value="SLIRP/GR-RBP-like"/>
</dbReference>
<evidence type="ECO:0000259" key="3">
    <source>
        <dbReference type="PROSITE" id="PS50102"/>
    </source>
</evidence>
<dbReference type="InterPro" id="IPR012677">
    <property type="entry name" value="Nucleotide-bd_a/b_plait_sf"/>
</dbReference>
<dbReference type="InterPro" id="IPR000504">
    <property type="entry name" value="RRM_dom"/>
</dbReference>
<dbReference type="EMBL" id="CAKMRJ010000001">
    <property type="protein sequence ID" value="CAH1413206.1"/>
    <property type="molecule type" value="Genomic_DNA"/>
</dbReference>
<feature type="domain" description="RRM" evidence="3">
    <location>
        <begin position="39"/>
        <end position="88"/>
    </location>
</feature>
<organism evidence="4 5">
    <name type="scientific">Lactuca virosa</name>
    <dbReference type="NCBI Taxonomy" id="75947"/>
    <lineage>
        <taxon>Eukaryota</taxon>
        <taxon>Viridiplantae</taxon>
        <taxon>Streptophyta</taxon>
        <taxon>Embryophyta</taxon>
        <taxon>Tracheophyta</taxon>
        <taxon>Spermatophyta</taxon>
        <taxon>Magnoliopsida</taxon>
        <taxon>eudicotyledons</taxon>
        <taxon>Gunneridae</taxon>
        <taxon>Pentapetalae</taxon>
        <taxon>asterids</taxon>
        <taxon>campanulids</taxon>
        <taxon>Asterales</taxon>
        <taxon>Asteraceae</taxon>
        <taxon>Cichorioideae</taxon>
        <taxon>Cichorieae</taxon>
        <taxon>Lactucinae</taxon>
        <taxon>Lactuca</taxon>
    </lineage>
</organism>
<dbReference type="Pfam" id="PF00076">
    <property type="entry name" value="RRM_1"/>
    <property type="match status" value="1"/>
</dbReference>
<protein>
    <recommendedName>
        <fullName evidence="3">RRM domain-containing protein</fullName>
    </recommendedName>
</protein>
<dbReference type="PANTHER" id="PTHR48027">
    <property type="entry name" value="HETEROGENEOUS NUCLEAR RIBONUCLEOPROTEIN 87F-RELATED"/>
    <property type="match status" value="1"/>
</dbReference>
<reference evidence="4 5" key="1">
    <citation type="submission" date="2022-01" db="EMBL/GenBank/DDBJ databases">
        <authorList>
            <person name="Xiong W."/>
            <person name="Schranz E."/>
        </authorList>
    </citation>
    <scope>NUCLEOTIDE SEQUENCE [LARGE SCALE GENOMIC DNA]</scope>
</reference>
<dbReference type="SUPFAM" id="SSF54928">
    <property type="entry name" value="RNA-binding domain, RBD"/>
    <property type="match status" value="1"/>
</dbReference>
<dbReference type="GO" id="GO:0003723">
    <property type="term" value="F:RNA binding"/>
    <property type="evidence" value="ECO:0007669"/>
    <property type="project" value="UniProtKB-UniRule"/>
</dbReference>